<feature type="site" description="Electron transfer via tryptophanyl radical" evidence="6">
    <location>
        <position position="305"/>
    </location>
</feature>
<dbReference type="EC" id="4.1.99.3" evidence="9"/>
<dbReference type="Pfam" id="PF00875">
    <property type="entry name" value="DNA_photolyase"/>
    <property type="match status" value="1"/>
</dbReference>
<comment type="cofactor">
    <cofactor evidence="1">
        <name>(6R)-5,10-methylene-5,6,7,8-tetrahydrofolate</name>
        <dbReference type="ChEBI" id="CHEBI:15636"/>
    </cofactor>
</comment>
<comment type="similarity">
    <text evidence="7">Belongs to the DNA photolyase family.</text>
</comment>
<dbReference type="SUPFAM" id="SSF48173">
    <property type="entry name" value="Cryptochrome/photolyase FAD-binding domain"/>
    <property type="match status" value="1"/>
</dbReference>
<dbReference type="InterPro" id="IPR005101">
    <property type="entry name" value="Cryptochr/Photolyase_FAD-bd"/>
</dbReference>
<evidence type="ECO:0000256" key="7">
    <source>
        <dbReference type="RuleBase" id="RU004182"/>
    </source>
</evidence>
<dbReference type="GO" id="GO:0006950">
    <property type="term" value="P:response to stress"/>
    <property type="evidence" value="ECO:0007669"/>
    <property type="project" value="UniProtKB-ARBA"/>
</dbReference>
<dbReference type="OrthoDB" id="9772484at2"/>
<dbReference type="EMBL" id="AONG01000009">
    <property type="protein sequence ID" value="KIQ69540.1"/>
    <property type="molecule type" value="Genomic_DNA"/>
</dbReference>
<dbReference type="InterPro" id="IPR036155">
    <property type="entry name" value="Crypto/Photolyase_N_sf"/>
</dbReference>
<evidence type="ECO:0000259" key="8">
    <source>
        <dbReference type="PROSITE" id="PS51645"/>
    </source>
</evidence>
<evidence type="ECO:0000256" key="3">
    <source>
        <dbReference type="ARBA" id="ARBA00022827"/>
    </source>
</evidence>
<dbReference type="InterPro" id="IPR014729">
    <property type="entry name" value="Rossmann-like_a/b/a_fold"/>
</dbReference>
<feature type="binding site" evidence="5">
    <location>
        <position position="224"/>
    </location>
    <ligand>
        <name>FAD</name>
        <dbReference type="ChEBI" id="CHEBI:57692"/>
    </ligand>
</feature>
<dbReference type="Gene3D" id="3.40.50.620">
    <property type="entry name" value="HUPs"/>
    <property type="match status" value="1"/>
</dbReference>
<dbReference type="AlphaFoldDB" id="A0A0D0NMK6"/>
<proteinExistence type="inferred from homology"/>
<name>A0A0D0NMK6_9RHOB</name>
<dbReference type="InterPro" id="IPR006050">
    <property type="entry name" value="DNA_photolyase_N"/>
</dbReference>
<organism evidence="9 10">
    <name type="scientific">Wenxinia marina DSM 24838</name>
    <dbReference type="NCBI Taxonomy" id="1123501"/>
    <lineage>
        <taxon>Bacteria</taxon>
        <taxon>Pseudomonadati</taxon>
        <taxon>Pseudomonadota</taxon>
        <taxon>Alphaproteobacteria</taxon>
        <taxon>Rhodobacterales</taxon>
        <taxon>Roseobacteraceae</taxon>
        <taxon>Wenxinia</taxon>
    </lineage>
</organism>
<dbReference type="GO" id="GO:0071949">
    <property type="term" value="F:FAD binding"/>
    <property type="evidence" value="ECO:0007669"/>
    <property type="project" value="TreeGrafter"/>
</dbReference>
<keyword evidence="10" id="KW-1185">Reference proteome</keyword>
<evidence type="ECO:0000256" key="1">
    <source>
        <dbReference type="ARBA" id="ARBA00001932"/>
    </source>
</evidence>
<dbReference type="RefSeq" id="WP_018303673.1">
    <property type="nucleotide sequence ID" value="NZ_KB902299.1"/>
</dbReference>
<comment type="caution">
    <text evidence="9">The sequence shown here is derived from an EMBL/GenBank/DDBJ whole genome shotgun (WGS) entry which is preliminary data.</text>
</comment>
<feature type="binding site" evidence="5">
    <location>
        <position position="271"/>
    </location>
    <ligand>
        <name>FAD</name>
        <dbReference type="ChEBI" id="CHEBI:57692"/>
    </ligand>
</feature>
<dbReference type="PATRIC" id="fig|1123501.6.peg.1999"/>
<dbReference type="GO" id="GO:0003677">
    <property type="term" value="F:DNA binding"/>
    <property type="evidence" value="ECO:0007669"/>
    <property type="project" value="TreeGrafter"/>
</dbReference>
<dbReference type="STRING" id="1123501.Wenmar_01903"/>
<dbReference type="PANTHER" id="PTHR11455">
    <property type="entry name" value="CRYPTOCHROME"/>
    <property type="match status" value="1"/>
</dbReference>
<dbReference type="InterPro" id="IPR018394">
    <property type="entry name" value="DNA_photolyase_1_CS_C"/>
</dbReference>
<sequence length="473" mass="53226">MSDRSPLILWFRRDLRLGDHPALAEACKADRPVIPVFILDEVEGARRAAPLWRLGLSVEAHGRALADRGSRLILRRGEALPTLRALAREIGAGAVWWTRHYEPQSIARDEAVKAGLRDDGVEAKSFPGHVLFEPWTVETKTGGPYKVYTPFWRAVRGRDPGSPYPAPGTIPAPSDWPKSDDLADWRLAAPMNRGAGIVAPHLVVGESAASHRLGDFAAHRIADYADARNDLADQGTSGLSENLTYGEISIRTVWHSGQRAREEGKAGAETFLKELVWRDFAYHLCFHTPRLTSANWREEWDAFPWKDDEGASEIHAWKRGRTGIEVVDAAMRELFVTGRMHNRARMIVASFLTKHLMTHWKVGLNWFEECLVDWDPANNALGWQWSAGSGPDATPFFRVFNPDTQAEKFDLKGEYRKRWLAELSEDPPDTALAYFDAIPRAWKMAPDDAYPEPVVGLDEGRRRALDAYEGRSF</sequence>
<evidence type="ECO:0000256" key="5">
    <source>
        <dbReference type="PIRSR" id="PIRSR602081-1"/>
    </source>
</evidence>
<protein>
    <submittedName>
        <fullName evidence="9">Deoxyribodipyrimidine photo-lyase type I</fullName>
        <ecNumber evidence="9">4.1.99.3</ecNumber>
    </submittedName>
</protein>
<dbReference type="PROSITE" id="PS00691">
    <property type="entry name" value="DNA_PHOTOLYASES_1_2"/>
    <property type="match status" value="1"/>
</dbReference>
<dbReference type="SUPFAM" id="SSF52425">
    <property type="entry name" value="Cryptochrome/photolyase, N-terminal domain"/>
    <property type="match status" value="1"/>
</dbReference>
<dbReference type="Gene3D" id="1.25.40.80">
    <property type="match status" value="1"/>
</dbReference>
<dbReference type="Proteomes" id="UP000035100">
    <property type="component" value="Unassembled WGS sequence"/>
</dbReference>
<reference evidence="9 10" key="1">
    <citation type="submission" date="2013-01" db="EMBL/GenBank/DDBJ databases">
        <authorList>
            <person name="Fiebig A."/>
            <person name="Goeker M."/>
            <person name="Klenk H.-P.P."/>
        </authorList>
    </citation>
    <scope>NUCLEOTIDE SEQUENCE [LARGE SCALE GENOMIC DNA]</scope>
    <source>
        <strain evidence="9 10">DSM 24838</strain>
    </source>
</reference>
<feature type="binding site" evidence="5">
    <location>
        <begin position="373"/>
        <end position="375"/>
    </location>
    <ligand>
        <name>FAD</name>
        <dbReference type="ChEBI" id="CHEBI:57692"/>
    </ligand>
</feature>
<dbReference type="PANTHER" id="PTHR11455:SF9">
    <property type="entry name" value="CRYPTOCHROME CIRCADIAN CLOCK 5 ISOFORM X1"/>
    <property type="match status" value="1"/>
</dbReference>
<dbReference type="Pfam" id="PF03441">
    <property type="entry name" value="FAD_binding_7"/>
    <property type="match status" value="1"/>
</dbReference>
<feature type="binding site" evidence="5">
    <location>
        <begin position="236"/>
        <end position="240"/>
    </location>
    <ligand>
        <name>FAD</name>
        <dbReference type="ChEBI" id="CHEBI:57692"/>
    </ligand>
</feature>
<dbReference type="GO" id="GO:0003904">
    <property type="term" value="F:deoxyribodipyrimidine photo-lyase activity"/>
    <property type="evidence" value="ECO:0007669"/>
    <property type="project" value="UniProtKB-EC"/>
</dbReference>
<feature type="site" description="Electron transfer via tryptophanyl radical" evidence="6">
    <location>
        <position position="360"/>
    </location>
</feature>
<evidence type="ECO:0000313" key="10">
    <source>
        <dbReference type="Proteomes" id="UP000035100"/>
    </source>
</evidence>
<evidence type="ECO:0000256" key="6">
    <source>
        <dbReference type="PIRSR" id="PIRSR602081-2"/>
    </source>
</evidence>
<dbReference type="InterPro" id="IPR036134">
    <property type="entry name" value="Crypto/Photolyase_FAD-like_sf"/>
</dbReference>
<accession>A0A0D0NMK6</accession>
<evidence type="ECO:0000256" key="2">
    <source>
        <dbReference type="ARBA" id="ARBA00022630"/>
    </source>
</evidence>
<feature type="domain" description="Photolyase/cryptochrome alpha/beta" evidence="8">
    <location>
        <begin position="5"/>
        <end position="131"/>
    </location>
</feature>
<gene>
    <name evidence="9" type="ORF">Wenmar_01903</name>
</gene>
<keyword evidence="9" id="KW-0456">Lyase</keyword>
<evidence type="ECO:0000256" key="4">
    <source>
        <dbReference type="ARBA" id="ARBA00022991"/>
    </source>
</evidence>
<keyword evidence="2 5" id="KW-0285">Flavoprotein</keyword>
<keyword evidence="4 7" id="KW-0157">Chromophore</keyword>
<dbReference type="PRINTS" id="PR00147">
    <property type="entry name" value="DNAPHOTLYASE"/>
</dbReference>
<dbReference type="InterPro" id="IPR002081">
    <property type="entry name" value="Cryptochrome/DNA_photolyase_1"/>
</dbReference>
<dbReference type="Gene3D" id="1.10.579.10">
    <property type="entry name" value="DNA Cyclobutane Dipyrimidine Photolyase, subunit A, domain 3"/>
    <property type="match status" value="1"/>
</dbReference>
<keyword evidence="3 5" id="KW-0274">FAD</keyword>
<dbReference type="eggNOG" id="COG0415">
    <property type="taxonomic scope" value="Bacteria"/>
</dbReference>
<feature type="site" description="Electron transfer via tryptophanyl radical" evidence="6">
    <location>
        <position position="383"/>
    </location>
</feature>
<comment type="cofactor">
    <cofactor evidence="5">
        <name>FAD</name>
        <dbReference type="ChEBI" id="CHEBI:57692"/>
    </cofactor>
    <text evidence="5">Binds 1 FAD per subunit.</text>
</comment>
<dbReference type="PROSITE" id="PS51645">
    <property type="entry name" value="PHR_CRY_ALPHA_BETA"/>
    <property type="match status" value="1"/>
</dbReference>
<evidence type="ECO:0000313" key="9">
    <source>
        <dbReference type="EMBL" id="KIQ69540.1"/>
    </source>
</evidence>
<dbReference type="GO" id="GO:0006139">
    <property type="term" value="P:nucleobase-containing compound metabolic process"/>
    <property type="evidence" value="ECO:0007669"/>
    <property type="project" value="UniProtKB-ARBA"/>
</dbReference>